<proteinExistence type="predicted"/>
<evidence type="ECO:0000313" key="8">
    <source>
        <dbReference type="Proteomes" id="UP001055125"/>
    </source>
</evidence>
<dbReference type="RefSeq" id="WP_238246134.1">
    <property type="nucleotide sequence ID" value="NZ_BPQP01000075.1"/>
</dbReference>
<feature type="transmembrane region" description="Helical" evidence="5">
    <location>
        <begin position="142"/>
        <end position="160"/>
    </location>
</feature>
<dbReference type="InterPro" id="IPR001647">
    <property type="entry name" value="HTH_TetR"/>
</dbReference>
<name>A0ABQ4S595_9HYPH</name>
<feature type="DNA-binding region" description="H-T-H motif" evidence="4">
    <location>
        <begin position="32"/>
        <end position="51"/>
    </location>
</feature>
<dbReference type="InterPro" id="IPR041479">
    <property type="entry name" value="TetR_CgmR_C"/>
</dbReference>
<dbReference type="PROSITE" id="PS50977">
    <property type="entry name" value="HTH_TETR_2"/>
    <property type="match status" value="1"/>
</dbReference>
<dbReference type="EMBL" id="BPQP01000075">
    <property type="protein sequence ID" value="GJD97049.1"/>
    <property type="molecule type" value="Genomic_DNA"/>
</dbReference>
<reference evidence="7" key="2">
    <citation type="submission" date="2021-08" db="EMBL/GenBank/DDBJ databases">
        <authorList>
            <person name="Tani A."/>
            <person name="Ola A."/>
            <person name="Ogura Y."/>
            <person name="Katsura K."/>
            <person name="Hayashi T."/>
        </authorList>
    </citation>
    <scope>NUCLEOTIDE SEQUENCE</scope>
    <source>
        <strain evidence="7">DSM 19015</strain>
    </source>
</reference>
<dbReference type="SUPFAM" id="SSF46689">
    <property type="entry name" value="Homeodomain-like"/>
    <property type="match status" value="1"/>
</dbReference>
<keyword evidence="5" id="KW-0812">Transmembrane</keyword>
<dbReference type="PANTHER" id="PTHR30055:SF234">
    <property type="entry name" value="HTH-TYPE TRANSCRIPTIONAL REGULATOR BETI"/>
    <property type="match status" value="1"/>
</dbReference>
<evidence type="ECO:0000313" key="7">
    <source>
        <dbReference type="EMBL" id="GJD97049.1"/>
    </source>
</evidence>
<evidence type="ECO:0000256" key="4">
    <source>
        <dbReference type="PROSITE-ProRule" id="PRU00335"/>
    </source>
</evidence>
<evidence type="ECO:0000256" key="5">
    <source>
        <dbReference type="SAM" id="Phobius"/>
    </source>
</evidence>
<evidence type="ECO:0000256" key="2">
    <source>
        <dbReference type="ARBA" id="ARBA00023125"/>
    </source>
</evidence>
<dbReference type="InterPro" id="IPR009057">
    <property type="entry name" value="Homeodomain-like_sf"/>
</dbReference>
<keyword evidence="5" id="KW-0472">Membrane</keyword>
<evidence type="ECO:0000256" key="3">
    <source>
        <dbReference type="ARBA" id="ARBA00023163"/>
    </source>
</evidence>
<dbReference type="Gene3D" id="1.10.357.10">
    <property type="entry name" value="Tetracycline Repressor, domain 2"/>
    <property type="match status" value="1"/>
</dbReference>
<dbReference type="Pfam" id="PF17937">
    <property type="entry name" value="TetR_C_28"/>
    <property type="match status" value="1"/>
</dbReference>
<evidence type="ECO:0000256" key="1">
    <source>
        <dbReference type="ARBA" id="ARBA00023015"/>
    </source>
</evidence>
<gene>
    <name evidence="7" type="ORF">OCOJLMKI_4277</name>
</gene>
<dbReference type="Proteomes" id="UP001055125">
    <property type="component" value="Unassembled WGS sequence"/>
</dbReference>
<keyword evidence="2 4" id="KW-0238">DNA-binding</keyword>
<keyword evidence="5" id="KW-1133">Transmembrane helix</keyword>
<dbReference type="PRINTS" id="PR00455">
    <property type="entry name" value="HTHTETR"/>
</dbReference>
<organism evidence="7 8">
    <name type="scientific">Methylobacterium iners</name>
    <dbReference type="NCBI Taxonomy" id="418707"/>
    <lineage>
        <taxon>Bacteria</taxon>
        <taxon>Pseudomonadati</taxon>
        <taxon>Pseudomonadota</taxon>
        <taxon>Alphaproteobacteria</taxon>
        <taxon>Hyphomicrobiales</taxon>
        <taxon>Methylobacteriaceae</taxon>
        <taxon>Methylobacterium</taxon>
    </lineage>
</organism>
<keyword evidence="8" id="KW-1185">Reference proteome</keyword>
<dbReference type="PANTHER" id="PTHR30055">
    <property type="entry name" value="HTH-TYPE TRANSCRIPTIONAL REGULATOR RUTR"/>
    <property type="match status" value="1"/>
</dbReference>
<feature type="domain" description="HTH tetR-type" evidence="6">
    <location>
        <begin position="9"/>
        <end position="69"/>
    </location>
</feature>
<evidence type="ECO:0000259" key="6">
    <source>
        <dbReference type="PROSITE" id="PS50977"/>
    </source>
</evidence>
<keyword evidence="1" id="KW-0805">Transcription regulation</keyword>
<comment type="caution">
    <text evidence="7">The sequence shown here is derived from an EMBL/GenBank/DDBJ whole genome shotgun (WGS) entry which is preliminary data.</text>
</comment>
<accession>A0ABQ4S595</accession>
<dbReference type="Pfam" id="PF00440">
    <property type="entry name" value="TetR_N"/>
    <property type="match status" value="1"/>
</dbReference>
<protein>
    <recommendedName>
        <fullName evidence="6">HTH tetR-type domain-containing protein</fullName>
    </recommendedName>
</protein>
<dbReference type="InterPro" id="IPR050109">
    <property type="entry name" value="HTH-type_TetR-like_transc_reg"/>
</dbReference>
<reference evidence="7" key="1">
    <citation type="journal article" date="2021" name="Front. Microbiol.">
        <title>Comprehensive Comparative Genomics and Phenotyping of Methylobacterium Species.</title>
        <authorList>
            <person name="Alessa O."/>
            <person name="Ogura Y."/>
            <person name="Fujitani Y."/>
            <person name="Takami H."/>
            <person name="Hayashi T."/>
            <person name="Sahin N."/>
            <person name="Tani A."/>
        </authorList>
    </citation>
    <scope>NUCLEOTIDE SEQUENCE</scope>
    <source>
        <strain evidence="7">DSM 19015</strain>
    </source>
</reference>
<keyword evidence="3" id="KW-0804">Transcription</keyword>
<sequence length="187" mass="20037">MTKARTRREDRPEIILDAAERLIRRSGLPTLTIDAVAAEAALSKGGVLHHYASKDALISALAARKLKEIRADIVAREAAQPPGPAAIPLALIDHVRAVYADEDGFPRALCLASADNPEASAGFRDLLMEELDTMERIARRPGAGAVLSFATLGLLLSRMLGFHQLEGEPLARTFAALEAAARALPEE</sequence>